<dbReference type="Pfam" id="PF07005">
    <property type="entry name" value="SBD_N"/>
    <property type="match status" value="1"/>
</dbReference>
<dbReference type="InterPro" id="IPR037051">
    <property type="entry name" value="4-carb_acid_sugar_kinase_N_sf"/>
</dbReference>
<evidence type="ECO:0000313" key="11">
    <source>
        <dbReference type="Proteomes" id="UP000321379"/>
    </source>
</evidence>
<keyword evidence="6" id="KW-0119">Carbohydrate metabolism</keyword>
<keyword evidence="3" id="KW-0547">Nucleotide-binding</keyword>
<dbReference type="InterPro" id="IPR031475">
    <property type="entry name" value="NBD_C"/>
</dbReference>
<comment type="similarity">
    <text evidence="1">Belongs to the four-carbon acid sugar kinase family.</text>
</comment>
<evidence type="ECO:0000259" key="8">
    <source>
        <dbReference type="Pfam" id="PF07005"/>
    </source>
</evidence>
<keyword evidence="5" id="KW-0067">ATP-binding</keyword>
<dbReference type="SUPFAM" id="SSF142764">
    <property type="entry name" value="YgbK-like"/>
    <property type="match status" value="1"/>
</dbReference>
<name>A0A5C8UP30_9MICO</name>
<keyword evidence="2" id="KW-0808">Transferase</keyword>
<organism evidence="10 11">
    <name type="scientific">Lacisediminihabitans profunda</name>
    <dbReference type="NCBI Taxonomy" id="2594790"/>
    <lineage>
        <taxon>Bacteria</taxon>
        <taxon>Bacillati</taxon>
        <taxon>Actinomycetota</taxon>
        <taxon>Actinomycetes</taxon>
        <taxon>Micrococcales</taxon>
        <taxon>Microbacteriaceae</taxon>
        <taxon>Lacisediminihabitans</taxon>
    </lineage>
</organism>
<evidence type="ECO:0000256" key="3">
    <source>
        <dbReference type="ARBA" id="ARBA00022741"/>
    </source>
</evidence>
<dbReference type="Proteomes" id="UP000321379">
    <property type="component" value="Unassembled WGS sequence"/>
</dbReference>
<comment type="caution">
    <text evidence="10">The sequence shown here is derived from an EMBL/GenBank/DDBJ whole genome shotgun (WGS) entry which is preliminary data.</text>
</comment>
<dbReference type="InterPro" id="IPR010737">
    <property type="entry name" value="4-carb_acid_sugar_kinase_N"/>
</dbReference>
<evidence type="ECO:0000259" key="9">
    <source>
        <dbReference type="Pfam" id="PF17042"/>
    </source>
</evidence>
<keyword evidence="11" id="KW-1185">Reference proteome</keyword>
<sequence>MVSHHPPRLIADDVLVIADDLAGAAEAAAALAVGVPSRLQFVPRVGTPPIAAPQEAARPDLVPPASARPETEPPEPGVHGAVPPGTVLVVDTDSRYLPGSAARSVVRAALATRPHARLIMKKVDSLLRGRIADELAELRATGLPIVAAFALPAMRRTVVGGVVHLDGIPLHRTDAWGAEHSEPPESIPVALHGIPTVVLPLPTVRGPALGAQLRAVLDDGAVPLCDAETQDDLRRIADAAIALSAPSRAIGLVGTGDLARAVGQRITGAQVRPHRRDGQRSPVLVVAGTLASGITDQIAALHDAGAVALAVRAPDLAGADTLAALGGRVAAALAAAELVVVHLDRASDWHRDAVAALAAALVAGTDLSRVDLVLTGGETARRVLDALGVVSLDPHGELAHGVVLSHRAADARVVTRPGSFGDAHSLVDIVAYLRPDLIERPPNERITA</sequence>
<feature type="region of interest" description="Disordered" evidence="7">
    <location>
        <begin position="49"/>
        <end position="84"/>
    </location>
</feature>
<keyword evidence="4" id="KW-0418">Kinase</keyword>
<dbReference type="Gene3D" id="3.40.980.20">
    <property type="entry name" value="Four-carbon acid sugar kinase, nucleotide binding domain"/>
    <property type="match status" value="1"/>
</dbReference>
<protein>
    <submittedName>
        <fullName evidence="10">4-hydroxythreonine-4-phosphate dehydrogenase</fullName>
    </submittedName>
</protein>
<evidence type="ECO:0000256" key="1">
    <source>
        <dbReference type="ARBA" id="ARBA00005715"/>
    </source>
</evidence>
<dbReference type="GO" id="GO:0005524">
    <property type="term" value="F:ATP binding"/>
    <property type="evidence" value="ECO:0007669"/>
    <property type="project" value="UniProtKB-KW"/>
</dbReference>
<evidence type="ECO:0000256" key="6">
    <source>
        <dbReference type="ARBA" id="ARBA00023277"/>
    </source>
</evidence>
<evidence type="ECO:0000256" key="7">
    <source>
        <dbReference type="SAM" id="MobiDB-lite"/>
    </source>
</evidence>
<gene>
    <name evidence="10" type="ORF">FVP33_12760</name>
</gene>
<feature type="domain" description="Four-carbon acid sugar kinase N-terminal" evidence="8">
    <location>
        <begin position="15"/>
        <end position="261"/>
    </location>
</feature>
<dbReference type="RefSeq" id="WP_147784036.1">
    <property type="nucleotide sequence ID" value="NZ_VRMG01000008.1"/>
</dbReference>
<evidence type="ECO:0000256" key="5">
    <source>
        <dbReference type="ARBA" id="ARBA00022840"/>
    </source>
</evidence>
<evidence type="ECO:0000256" key="2">
    <source>
        <dbReference type="ARBA" id="ARBA00022679"/>
    </source>
</evidence>
<dbReference type="GO" id="GO:0016301">
    <property type="term" value="F:kinase activity"/>
    <property type="evidence" value="ECO:0007669"/>
    <property type="project" value="UniProtKB-KW"/>
</dbReference>
<evidence type="ECO:0000256" key="4">
    <source>
        <dbReference type="ARBA" id="ARBA00022777"/>
    </source>
</evidence>
<dbReference type="Pfam" id="PF17042">
    <property type="entry name" value="NBD_C"/>
    <property type="match status" value="1"/>
</dbReference>
<dbReference type="EMBL" id="VRMG01000008">
    <property type="protein sequence ID" value="TXN29993.1"/>
    <property type="molecule type" value="Genomic_DNA"/>
</dbReference>
<dbReference type="AlphaFoldDB" id="A0A5C8UP30"/>
<accession>A0A5C8UP30</accession>
<evidence type="ECO:0000313" key="10">
    <source>
        <dbReference type="EMBL" id="TXN29993.1"/>
    </source>
</evidence>
<reference evidence="10 11" key="1">
    <citation type="submission" date="2019-08" db="EMBL/GenBank/DDBJ databases">
        <title>Bacterial whole genome sequence for Glaciihabitans sp. CHu50b-6-2.</title>
        <authorList>
            <person name="Jin L."/>
        </authorList>
    </citation>
    <scope>NUCLEOTIDE SEQUENCE [LARGE SCALE GENOMIC DNA]</scope>
    <source>
        <strain evidence="10 11">CHu50b-6-2</strain>
    </source>
</reference>
<dbReference type="Gene3D" id="3.40.50.10840">
    <property type="entry name" value="Putative sugar-binding, N-terminal domain"/>
    <property type="match status" value="1"/>
</dbReference>
<dbReference type="InterPro" id="IPR042213">
    <property type="entry name" value="NBD_C_sf"/>
</dbReference>
<feature type="domain" description="Four-carbon acid sugar kinase nucleotide binding" evidence="9">
    <location>
        <begin position="284"/>
        <end position="426"/>
    </location>
</feature>
<proteinExistence type="inferred from homology"/>